<feature type="region of interest" description="Disordered" evidence="1">
    <location>
        <begin position="285"/>
        <end position="308"/>
    </location>
</feature>
<keyword evidence="3" id="KW-1185">Reference proteome</keyword>
<feature type="compositionally biased region" description="Basic and acidic residues" evidence="1">
    <location>
        <begin position="299"/>
        <end position="308"/>
    </location>
</feature>
<name>A0ABR3RQN4_9PLEO</name>
<evidence type="ECO:0000256" key="1">
    <source>
        <dbReference type="SAM" id="MobiDB-lite"/>
    </source>
</evidence>
<dbReference type="EMBL" id="JAKJXO020000004">
    <property type="protein sequence ID" value="KAL1606735.1"/>
    <property type="molecule type" value="Genomic_DNA"/>
</dbReference>
<evidence type="ECO:0000313" key="2">
    <source>
        <dbReference type="EMBL" id="KAL1606735.1"/>
    </source>
</evidence>
<proteinExistence type="predicted"/>
<protein>
    <submittedName>
        <fullName evidence="2">Uncharacterized protein</fullName>
    </submittedName>
</protein>
<feature type="compositionally biased region" description="Polar residues" evidence="1">
    <location>
        <begin position="157"/>
        <end position="181"/>
    </location>
</feature>
<sequence length="308" mass="34536">MNARSTEEKWKIMYKTLFPADSEADIPSPYDRNTVSPNLARALTEALEEELNQELAQYLEPVVTRIKARIPAIIERCRANLAQRATATREDINVEVFSTRSKAMPEVISNTEQLHLKDISSHMTPCVNGGYELPAQAAMADSEKGRQQSRRFPTHGLTPSGSSTGSEQIATASPSTSTDNIAHTDILHNSPCSDPNANIGTHETWNMYESTSFPLHPEFSSTLLDCNIPARWPGFEEQDPALRPYHNNPYLCGGSESFDEQDWNGMAAVNKQYTAEYPAVLDRTPHEEHDHTQTTQWETAERSPDLYR</sequence>
<dbReference type="Proteomes" id="UP001521785">
    <property type="component" value="Unassembled WGS sequence"/>
</dbReference>
<evidence type="ECO:0000313" key="3">
    <source>
        <dbReference type="Proteomes" id="UP001521785"/>
    </source>
</evidence>
<reference evidence="2 3" key="1">
    <citation type="submission" date="2024-02" db="EMBL/GenBank/DDBJ databases">
        <title>De novo assembly and annotation of 12 fungi associated with fruit tree decline syndrome in Ontario, Canada.</title>
        <authorList>
            <person name="Sulman M."/>
            <person name="Ellouze W."/>
            <person name="Ilyukhin E."/>
        </authorList>
    </citation>
    <scope>NUCLEOTIDE SEQUENCE [LARGE SCALE GENOMIC DNA]</scope>
    <source>
        <strain evidence="2 3">M42-189</strain>
    </source>
</reference>
<feature type="region of interest" description="Disordered" evidence="1">
    <location>
        <begin position="137"/>
        <end position="195"/>
    </location>
</feature>
<organism evidence="2 3">
    <name type="scientific">Paraconiothyrium brasiliense</name>
    <dbReference type="NCBI Taxonomy" id="300254"/>
    <lineage>
        <taxon>Eukaryota</taxon>
        <taxon>Fungi</taxon>
        <taxon>Dikarya</taxon>
        <taxon>Ascomycota</taxon>
        <taxon>Pezizomycotina</taxon>
        <taxon>Dothideomycetes</taxon>
        <taxon>Pleosporomycetidae</taxon>
        <taxon>Pleosporales</taxon>
        <taxon>Massarineae</taxon>
        <taxon>Didymosphaeriaceae</taxon>
        <taxon>Paraconiothyrium</taxon>
    </lineage>
</organism>
<accession>A0ABR3RQN4</accession>
<gene>
    <name evidence="2" type="ORF">SLS60_004142</name>
</gene>
<comment type="caution">
    <text evidence="2">The sequence shown here is derived from an EMBL/GenBank/DDBJ whole genome shotgun (WGS) entry which is preliminary data.</text>
</comment>